<keyword evidence="3" id="KW-0633">Potassium transport</keyword>
<feature type="transmembrane region" description="Helical" evidence="12">
    <location>
        <begin position="37"/>
        <end position="55"/>
    </location>
</feature>
<evidence type="ECO:0000256" key="7">
    <source>
        <dbReference type="ARBA" id="ARBA00022958"/>
    </source>
</evidence>
<dbReference type="PANTHER" id="PTHR11537:SF254">
    <property type="entry name" value="POTASSIUM VOLTAGE-GATED CHANNEL PROTEIN SHAB"/>
    <property type="match status" value="1"/>
</dbReference>
<evidence type="ECO:0000256" key="3">
    <source>
        <dbReference type="ARBA" id="ARBA00022538"/>
    </source>
</evidence>
<evidence type="ECO:0000256" key="1">
    <source>
        <dbReference type="ARBA" id="ARBA00004141"/>
    </source>
</evidence>
<dbReference type="SUPFAM" id="SSF81324">
    <property type="entry name" value="Voltage-gated potassium channels"/>
    <property type="match status" value="1"/>
</dbReference>
<dbReference type="Gene3D" id="1.10.287.70">
    <property type="match status" value="1"/>
</dbReference>
<evidence type="ECO:0000256" key="6">
    <source>
        <dbReference type="ARBA" id="ARBA00022882"/>
    </source>
</evidence>
<keyword evidence="7" id="KW-0630">Potassium</keyword>
<dbReference type="EMBL" id="JAEQNB010000005">
    <property type="protein sequence ID" value="MBL0388067.1"/>
    <property type="molecule type" value="Genomic_DNA"/>
</dbReference>
<keyword evidence="5" id="KW-0631">Potassium channel</keyword>
<evidence type="ECO:0000256" key="9">
    <source>
        <dbReference type="ARBA" id="ARBA00023065"/>
    </source>
</evidence>
<feature type="transmembrane region" description="Helical" evidence="12">
    <location>
        <begin position="115"/>
        <end position="134"/>
    </location>
</feature>
<evidence type="ECO:0000313" key="15">
    <source>
        <dbReference type="Proteomes" id="UP000602284"/>
    </source>
</evidence>
<dbReference type="InterPro" id="IPR027359">
    <property type="entry name" value="Volt_channel_dom_sf"/>
</dbReference>
<evidence type="ECO:0000256" key="12">
    <source>
        <dbReference type="SAM" id="Phobius"/>
    </source>
</evidence>
<dbReference type="InterPro" id="IPR005821">
    <property type="entry name" value="Ion_trans_dom"/>
</dbReference>
<evidence type="ECO:0000313" key="14">
    <source>
        <dbReference type="EMBL" id="MBL0388067.1"/>
    </source>
</evidence>
<evidence type="ECO:0000256" key="2">
    <source>
        <dbReference type="ARBA" id="ARBA00022448"/>
    </source>
</evidence>
<feature type="transmembrane region" description="Helical" evidence="12">
    <location>
        <begin position="146"/>
        <end position="162"/>
    </location>
</feature>
<dbReference type="PANTHER" id="PTHR11537">
    <property type="entry name" value="VOLTAGE-GATED POTASSIUM CHANNEL"/>
    <property type="match status" value="1"/>
</dbReference>
<feature type="domain" description="Ion transport" evidence="13">
    <location>
        <begin position="7"/>
        <end position="196"/>
    </location>
</feature>
<name>A0ABS1JCQ7_9BACL</name>
<keyword evidence="15" id="KW-1185">Reference proteome</keyword>
<accession>A0ABS1JCQ7</accession>
<keyword evidence="9" id="KW-0406">Ion transport</keyword>
<dbReference type="Gene3D" id="1.20.120.350">
    <property type="entry name" value="Voltage-gated potassium channels. Chain C"/>
    <property type="match status" value="1"/>
</dbReference>
<sequence>MKMTRLLYEFLILLVVLTYAIIIFADPNDHPFLTKKFVQEVDYCMIAFFGVEYLVRLWRSENPKKFMVSNWFDLIAMIPFDMHFQLARVMRLIRLIRILKASPLLWSVVSSKQMRMIMIFMLVIVAWSSVGILLLESGHNRGIQDYGDAIWWAIVTMTTVGYGDVSPTTEGGRIIAVFLMFTGIGLIGTFTANLANHWVGFSYPSQGTGEPERDENRVRDQMKNAALQWLYRIETLTDQEYRQLLSVMEALREGDRPDGKDKDKHKPA</sequence>
<organism evidence="14 15">
    <name type="scientific">Tumebacillus amylolyticus</name>
    <dbReference type="NCBI Taxonomy" id="2801339"/>
    <lineage>
        <taxon>Bacteria</taxon>
        <taxon>Bacillati</taxon>
        <taxon>Bacillota</taxon>
        <taxon>Bacilli</taxon>
        <taxon>Bacillales</taxon>
        <taxon>Alicyclobacillaceae</taxon>
        <taxon>Tumebacillus</taxon>
    </lineage>
</organism>
<dbReference type="Pfam" id="PF00520">
    <property type="entry name" value="Ion_trans"/>
    <property type="match status" value="1"/>
</dbReference>
<reference evidence="14 15" key="1">
    <citation type="submission" date="2021-01" db="EMBL/GenBank/DDBJ databases">
        <title>Tumebacillus sp. strain ITR2 16S ribosomal RNA gene Genome sequencing and assembly.</title>
        <authorList>
            <person name="Kang M."/>
        </authorList>
    </citation>
    <scope>NUCLEOTIDE SEQUENCE [LARGE SCALE GENOMIC DNA]</scope>
    <source>
        <strain evidence="14 15">ITR2</strain>
    </source>
</reference>
<keyword evidence="4 12" id="KW-0812">Transmembrane</keyword>
<dbReference type="Proteomes" id="UP000602284">
    <property type="component" value="Unassembled WGS sequence"/>
</dbReference>
<evidence type="ECO:0000256" key="4">
    <source>
        <dbReference type="ARBA" id="ARBA00022692"/>
    </source>
</evidence>
<feature type="transmembrane region" description="Helical" evidence="12">
    <location>
        <begin position="7"/>
        <end position="25"/>
    </location>
</feature>
<evidence type="ECO:0000256" key="5">
    <source>
        <dbReference type="ARBA" id="ARBA00022826"/>
    </source>
</evidence>
<evidence type="ECO:0000256" key="8">
    <source>
        <dbReference type="ARBA" id="ARBA00022989"/>
    </source>
</evidence>
<evidence type="ECO:0000256" key="10">
    <source>
        <dbReference type="ARBA" id="ARBA00023136"/>
    </source>
</evidence>
<keyword evidence="10 12" id="KW-0472">Membrane</keyword>
<evidence type="ECO:0000256" key="11">
    <source>
        <dbReference type="ARBA" id="ARBA00023303"/>
    </source>
</evidence>
<evidence type="ECO:0000259" key="13">
    <source>
        <dbReference type="Pfam" id="PF00520"/>
    </source>
</evidence>
<keyword evidence="2" id="KW-0813">Transport</keyword>
<keyword evidence="11" id="KW-0407">Ion channel</keyword>
<feature type="transmembrane region" description="Helical" evidence="12">
    <location>
        <begin position="174"/>
        <end position="195"/>
    </location>
</feature>
<dbReference type="InterPro" id="IPR028325">
    <property type="entry name" value="VG_K_chnl"/>
</dbReference>
<protein>
    <submittedName>
        <fullName evidence="14">Ion transporter</fullName>
    </submittedName>
</protein>
<comment type="caution">
    <text evidence="14">The sequence shown here is derived from an EMBL/GenBank/DDBJ whole genome shotgun (WGS) entry which is preliminary data.</text>
</comment>
<comment type="subcellular location">
    <subcellularLocation>
        <location evidence="1">Membrane</location>
        <topology evidence="1">Multi-pass membrane protein</topology>
    </subcellularLocation>
</comment>
<gene>
    <name evidence="14" type="ORF">JJB07_15720</name>
</gene>
<keyword evidence="6" id="KW-0851">Voltage-gated channel</keyword>
<proteinExistence type="predicted"/>
<keyword evidence="8 12" id="KW-1133">Transmembrane helix</keyword>